<dbReference type="EMBL" id="MJBI02000001">
    <property type="protein sequence ID" value="RAI82472.1"/>
    <property type="molecule type" value="Genomic_DNA"/>
</dbReference>
<dbReference type="Pfam" id="PF00583">
    <property type="entry name" value="Acetyltransf_1"/>
    <property type="match status" value="1"/>
</dbReference>
<organism evidence="4 5">
    <name type="scientific">Macrococcoides goetzii</name>
    <dbReference type="NCBI Taxonomy" id="1891097"/>
    <lineage>
        <taxon>Bacteria</taxon>
        <taxon>Bacillati</taxon>
        <taxon>Bacillota</taxon>
        <taxon>Bacilli</taxon>
        <taxon>Bacillales</taxon>
        <taxon>Staphylococcaceae</taxon>
        <taxon>Macrococcoides</taxon>
    </lineage>
</organism>
<dbReference type="Proteomes" id="UP000229523">
    <property type="component" value="Unassembled WGS sequence"/>
</dbReference>
<dbReference type="AlphaFoldDB" id="A0A2G5NT23"/>
<dbReference type="PROSITE" id="PS51186">
    <property type="entry name" value="GNAT"/>
    <property type="match status" value="1"/>
</dbReference>
<dbReference type="InterPro" id="IPR050680">
    <property type="entry name" value="YpeA/RimI_acetyltransf"/>
</dbReference>
<protein>
    <submittedName>
        <fullName evidence="4">GNAT family N-acetyltransferase</fullName>
    </submittedName>
</protein>
<proteinExistence type="predicted"/>
<dbReference type="GO" id="GO:0016747">
    <property type="term" value="F:acyltransferase activity, transferring groups other than amino-acyl groups"/>
    <property type="evidence" value="ECO:0007669"/>
    <property type="project" value="InterPro"/>
</dbReference>
<dbReference type="CDD" id="cd04301">
    <property type="entry name" value="NAT_SF"/>
    <property type="match status" value="1"/>
</dbReference>
<gene>
    <name evidence="4" type="ORF">BFS35_001950</name>
</gene>
<keyword evidence="5" id="KW-1185">Reference proteome</keyword>
<evidence type="ECO:0000256" key="2">
    <source>
        <dbReference type="ARBA" id="ARBA00023315"/>
    </source>
</evidence>
<dbReference type="InterPro" id="IPR016181">
    <property type="entry name" value="Acyl_CoA_acyltransferase"/>
</dbReference>
<sequence length="132" mass="15747">MFEINESSQATNEYIHQKIKEYNEHNWGDRKSYNFNIEENGKVIAGIVGESTFSTIEIEFLFVDESYRKHGLGTKLLNYVEEKGRREGLKHIYLNTFSFQAPKFYEKHGYKLLFNIDKCYGDIGQYFYWKDL</sequence>
<evidence type="ECO:0000259" key="3">
    <source>
        <dbReference type="PROSITE" id="PS51186"/>
    </source>
</evidence>
<evidence type="ECO:0000313" key="4">
    <source>
        <dbReference type="EMBL" id="RAI82472.1"/>
    </source>
</evidence>
<name>A0A2G5NT23_9STAP</name>
<dbReference type="SUPFAM" id="SSF55729">
    <property type="entry name" value="Acyl-CoA N-acyltransferases (Nat)"/>
    <property type="match status" value="1"/>
</dbReference>
<dbReference type="Gene3D" id="3.40.630.30">
    <property type="match status" value="1"/>
</dbReference>
<dbReference type="PANTHER" id="PTHR43420:SF52">
    <property type="entry name" value="N-ACETYLTRANSFERASE YODP"/>
    <property type="match status" value="1"/>
</dbReference>
<evidence type="ECO:0000313" key="5">
    <source>
        <dbReference type="Proteomes" id="UP000229523"/>
    </source>
</evidence>
<dbReference type="RefSeq" id="WP_099578365.1">
    <property type="nucleotide sequence ID" value="NZ_MJBI02000001.1"/>
</dbReference>
<keyword evidence="2" id="KW-0012">Acyltransferase</keyword>
<dbReference type="InterPro" id="IPR000182">
    <property type="entry name" value="GNAT_dom"/>
</dbReference>
<keyword evidence="1" id="KW-0808">Transferase</keyword>
<evidence type="ECO:0000256" key="1">
    <source>
        <dbReference type="ARBA" id="ARBA00022679"/>
    </source>
</evidence>
<accession>A0A2G5NT23</accession>
<dbReference type="PANTHER" id="PTHR43420">
    <property type="entry name" value="ACETYLTRANSFERASE"/>
    <property type="match status" value="1"/>
</dbReference>
<feature type="domain" description="N-acetyltransferase" evidence="3">
    <location>
        <begin position="1"/>
        <end position="132"/>
    </location>
</feature>
<comment type="caution">
    <text evidence="4">The sequence shown here is derived from an EMBL/GenBank/DDBJ whole genome shotgun (WGS) entry which is preliminary data.</text>
</comment>
<reference evidence="4 5" key="1">
    <citation type="journal article" date="2018" name="Front. Microbiol.">
        <title>Description and Comparative Genomics of Macrococcus caseolyticus subsp. hominis subsp. nov., Macrococcus goetzii sp. nov., Macrococcus epidermidis sp. nov., and Macrococcus bohemicus sp. nov., Novel Macrococci From Human Clinical Material With Virulence Potential and Suspected Uptake of Foreign DNA by Natural Transformation.</title>
        <authorList>
            <person name="Maslanova I."/>
            <person name="Wertheimer Z."/>
            <person name="Sedlacek I."/>
            <person name="Svec P."/>
            <person name="Indrakova A."/>
            <person name="Kovarovic V."/>
            <person name="Schumann P."/>
            <person name="Sproer C."/>
            <person name="Kralova S."/>
            <person name="Sedo O."/>
            <person name="Kristofova L."/>
            <person name="Vrbovska V."/>
            <person name="Fuzik T."/>
            <person name="Petras P."/>
            <person name="Zdrahal Z."/>
            <person name="Ruzickova V."/>
            <person name="Doskar J."/>
            <person name="Pantucek R."/>
        </authorList>
    </citation>
    <scope>NUCLEOTIDE SEQUENCE [LARGE SCALE GENOMIC DNA]</scope>
    <source>
        <strain evidence="4 5">CCM 4927</strain>
    </source>
</reference>